<evidence type="ECO:0000256" key="4">
    <source>
        <dbReference type="ARBA" id="ARBA00023284"/>
    </source>
</evidence>
<reference evidence="7" key="1">
    <citation type="submission" date="2020-05" db="EMBL/GenBank/DDBJ databases">
        <authorList>
            <person name="Chiriac C."/>
            <person name="Salcher M."/>
            <person name="Ghai R."/>
            <person name="Kavagutti S V."/>
        </authorList>
    </citation>
    <scope>NUCLEOTIDE SEQUENCE</scope>
</reference>
<keyword evidence="5" id="KW-1133">Transmembrane helix</keyword>
<dbReference type="PANTHER" id="PTHR42852:SF6">
    <property type="entry name" value="THIOL:DISULFIDE INTERCHANGE PROTEIN DSBE"/>
    <property type="match status" value="1"/>
</dbReference>
<feature type="transmembrane region" description="Helical" evidence="5">
    <location>
        <begin position="6"/>
        <end position="26"/>
    </location>
</feature>
<dbReference type="AlphaFoldDB" id="A0A6J6YHB2"/>
<gene>
    <name evidence="7" type="ORF">UFOPK2992_01364</name>
</gene>
<dbReference type="GO" id="GO:0016209">
    <property type="term" value="F:antioxidant activity"/>
    <property type="evidence" value="ECO:0007669"/>
    <property type="project" value="InterPro"/>
</dbReference>
<protein>
    <submittedName>
        <fullName evidence="7">Unannotated protein</fullName>
    </submittedName>
</protein>
<dbReference type="PROSITE" id="PS51352">
    <property type="entry name" value="THIOREDOXIN_2"/>
    <property type="match status" value="1"/>
</dbReference>
<keyword evidence="2" id="KW-0201">Cytochrome c-type biogenesis</keyword>
<evidence type="ECO:0000256" key="5">
    <source>
        <dbReference type="SAM" id="Phobius"/>
    </source>
</evidence>
<keyword evidence="4" id="KW-0676">Redox-active center</keyword>
<evidence type="ECO:0000313" key="7">
    <source>
        <dbReference type="EMBL" id="CAB4807574.1"/>
    </source>
</evidence>
<dbReference type="Gene3D" id="3.40.30.10">
    <property type="entry name" value="Glutaredoxin"/>
    <property type="match status" value="1"/>
</dbReference>
<keyword evidence="3" id="KW-1015">Disulfide bond</keyword>
<name>A0A6J6YHB2_9ZZZZ</name>
<dbReference type="InterPro" id="IPR050553">
    <property type="entry name" value="Thioredoxin_ResA/DsbE_sf"/>
</dbReference>
<evidence type="ECO:0000256" key="3">
    <source>
        <dbReference type="ARBA" id="ARBA00023157"/>
    </source>
</evidence>
<dbReference type="GO" id="GO:0016491">
    <property type="term" value="F:oxidoreductase activity"/>
    <property type="evidence" value="ECO:0007669"/>
    <property type="project" value="InterPro"/>
</dbReference>
<dbReference type="PROSITE" id="PS00194">
    <property type="entry name" value="THIOREDOXIN_1"/>
    <property type="match status" value="1"/>
</dbReference>
<accession>A0A6J6YHB2</accession>
<keyword evidence="5" id="KW-0812">Transmembrane</keyword>
<comment type="subcellular location">
    <subcellularLocation>
        <location evidence="1">Cell envelope</location>
    </subcellularLocation>
</comment>
<evidence type="ECO:0000259" key="6">
    <source>
        <dbReference type="PROSITE" id="PS51352"/>
    </source>
</evidence>
<organism evidence="7">
    <name type="scientific">freshwater metagenome</name>
    <dbReference type="NCBI Taxonomy" id="449393"/>
    <lineage>
        <taxon>unclassified sequences</taxon>
        <taxon>metagenomes</taxon>
        <taxon>ecological metagenomes</taxon>
    </lineage>
</organism>
<feature type="domain" description="Thioredoxin" evidence="6">
    <location>
        <begin position="58"/>
        <end position="195"/>
    </location>
</feature>
<dbReference type="Pfam" id="PF00578">
    <property type="entry name" value="AhpC-TSA"/>
    <property type="match status" value="1"/>
</dbReference>
<evidence type="ECO:0000256" key="2">
    <source>
        <dbReference type="ARBA" id="ARBA00022748"/>
    </source>
</evidence>
<dbReference type="InterPro" id="IPR000866">
    <property type="entry name" value="AhpC/TSA"/>
</dbReference>
<evidence type="ECO:0000256" key="1">
    <source>
        <dbReference type="ARBA" id="ARBA00004196"/>
    </source>
</evidence>
<dbReference type="PANTHER" id="PTHR42852">
    <property type="entry name" value="THIOL:DISULFIDE INTERCHANGE PROTEIN DSBE"/>
    <property type="match status" value="1"/>
</dbReference>
<sequence>MAVNRGVLMGSLGVAVVVSLVGGYALSRQSDSAPAANDNITITSNSTFVEPGLAVNKPVQGKKLPTVNLLDGAGTKVSTASLIGKPLVLNVWATTCEACKKEMPALAQLHDDFGDRVRFVGVNQFANDDTALAFARDKGVTYELLSDQNGELVSALGVAGLPYTLFVAADGTITAQKGIALSEAAIRSVINDMLGAP</sequence>
<dbReference type="InterPro" id="IPR017937">
    <property type="entry name" value="Thioredoxin_CS"/>
</dbReference>
<dbReference type="EMBL" id="CAFAAI010000251">
    <property type="protein sequence ID" value="CAB4807574.1"/>
    <property type="molecule type" value="Genomic_DNA"/>
</dbReference>
<dbReference type="SUPFAM" id="SSF52833">
    <property type="entry name" value="Thioredoxin-like"/>
    <property type="match status" value="1"/>
</dbReference>
<dbReference type="GO" id="GO:0030313">
    <property type="term" value="C:cell envelope"/>
    <property type="evidence" value="ECO:0007669"/>
    <property type="project" value="UniProtKB-SubCell"/>
</dbReference>
<proteinExistence type="predicted"/>
<dbReference type="InterPro" id="IPR036249">
    <property type="entry name" value="Thioredoxin-like_sf"/>
</dbReference>
<keyword evidence="5" id="KW-0472">Membrane</keyword>
<dbReference type="CDD" id="cd02966">
    <property type="entry name" value="TlpA_like_family"/>
    <property type="match status" value="1"/>
</dbReference>
<dbReference type="InterPro" id="IPR013766">
    <property type="entry name" value="Thioredoxin_domain"/>
</dbReference>
<dbReference type="GO" id="GO:0017004">
    <property type="term" value="P:cytochrome complex assembly"/>
    <property type="evidence" value="ECO:0007669"/>
    <property type="project" value="UniProtKB-KW"/>
</dbReference>